<keyword evidence="2" id="KW-1185">Reference proteome</keyword>
<comment type="caution">
    <text evidence="1">The sequence shown here is derived from an EMBL/GenBank/DDBJ whole genome shotgun (WGS) entry which is preliminary data.</text>
</comment>
<dbReference type="EMBL" id="JASWJB010000237">
    <property type="protein sequence ID" value="KAK2592928.1"/>
    <property type="molecule type" value="Genomic_DNA"/>
</dbReference>
<gene>
    <name evidence="1" type="ORF">QQS21_009373</name>
</gene>
<accession>A0AAJ0CH17</accession>
<organism evidence="1 2">
    <name type="scientific">Conoideocrella luteorostrata</name>
    <dbReference type="NCBI Taxonomy" id="1105319"/>
    <lineage>
        <taxon>Eukaryota</taxon>
        <taxon>Fungi</taxon>
        <taxon>Dikarya</taxon>
        <taxon>Ascomycota</taxon>
        <taxon>Pezizomycotina</taxon>
        <taxon>Sordariomycetes</taxon>
        <taxon>Hypocreomycetidae</taxon>
        <taxon>Hypocreales</taxon>
        <taxon>Clavicipitaceae</taxon>
        <taxon>Conoideocrella</taxon>
    </lineage>
</organism>
<reference evidence="1" key="1">
    <citation type="submission" date="2023-06" db="EMBL/GenBank/DDBJ databases">
        <title>Conoideocrella luteorostrata (Hypocreales: Clavicipitaceae), a potential biocontrol fungus for elongate hemlock scale in United States Christmas tree production areas.</title>
        <authorList>
            <person name="Barrett H."/>
            <person name="Lovett B."/>
            <person name="Macias A.M."/>
            <person name="Stajich J.E."/>
            <person name="Kasson M.T."/>
        </authorList>
    </citation>
    <scope>NUCLEOTIDE SEQUENCE</scope>
    <source>
        <strain evidence="1">ARSEF 14590</strain>
    </source>
</reference>
<dbReference type="Proteomes" id="UP001251528">
    <property type="component" value="Unassembled WGS sequence"/>
</dbReference>
<proteinExistence type="predicted"/>
<evidence type="ECO:0000313" key="1">
    <source>
        <dbReference type="EMBL" id="KAK2592928.1"/>
    </source>
</evidence>
<protein>
    <submittedName>
        <fullName evidence="1">Uncharacterized protein</fullName>
    </submittedName>
</protein>
<sequence>MDSTGVFTICRPCTELLPASPSQCLFFIGIPRVRALENVEPVTQSPLQESSFHPSNLMVLLTPHSDFATPPFRATVLERYPIYHLIYDGDRTLFVQAAIDGAIQGLYLQVAGTGTHEKMPGPHPREASLDNVMMTSKKPVEYIAAADLHKFRRISVESQLPPPPPPSSQSTDRVVEAIVRSFERDVLDIGDSTLLIFTKY</sequence>
<name>A0AAJ0CH17_9HYPO</name>
<dbReference type="AlphaFoldDB" id="A0AAJ0CH17"/>
<evidence type="ECO:0000313" key="2">
    <source>
        <dbReference type="Proteomes" id="UP001251528"/>
    </source>
</evidence>